<dbReference type="InterPro" id="IPR036691">
    <property type="entry name" value="Endo/exonu/phosph_ase_sf"/>
</dbReference>
<dbReference type="RefSeq" id="WP_209894120.1">
    <property type="nucleotide sequence ID" value="NZ_JAGGMR010000001.1"/>
</dbReference>
<dbReference type="PANTHER" id="PTHR15822:SF4">
    <property type="entry name" value="TYROSYL-DNA PHOSPHODIESTERASE 2"/>
    <property type="match status" value="1"/>
</dbReference>
<keyword evidence="4" id="KW-0479">Metal-binding</keyword>
<evidence type="ECO:0000313" key="10">
    <source>
        <dbReference type="EMBL" id="MBP2191860.1"/>
    </source>
</evidence>
<dbReference type="Pfam" id="PF03372">
    <property type="entry name" value="Exo_endo_phos"/>
    <property type="match status" value="1"/>
</dbReference>
<dbReference type="GO" id="GO:0016787">
    <property type="term" value="F:hydrolase activity"/>
    <property type="evidence" value="ECO:0007669"/>
    <property type="project" value="UniProtKB-KW"/>
</dbReference>
<evidence type="ECO:0000256" key="3">
    <source>
        <dbReference type="ARBA" id="ARBA00022722"/>
    </source>
</evidence>
<keyword evidence="3" id="KW-0540">Nuclease</keyword>
<keyword evidence="6 10" id="KW-0378">Hydrolase</keyword>
<dbReference type="EMBL" id="JAGGMR010000001">
    <property type="protein sequence ID" value="MBP2191860.1"/>
    <property type="molecule type" value="Genomic_DNA"/>
</dbReference>
<keyword evidence="5" id="KW-0227">DNA damage</keyword>
<evidence type="ECO:0000259" key="9">
    <source>
        <dbReference type="Pfam" id="PF03372"/>
    </source>
</evidence>
<evidence type="ECO:0000256" key="2">
    <source>
        <dbReference type="ARBA" id="ARBA00001946"/>
    </source>
</evidence>
<keyword evidence="10" id="KW-0255">Endonuclease</keyword>
<reference evidence="10 11" key="1">
    <citation type="submission" date="2021-03" db="EMBL/GenBank/DDBJ databases">
        <title>Sequencing the genomes of 1000 actinobacteria strains.</title>
        <authorList>
            <person name="Klenk H.-P."/>
        </authorList>
    </citation>
    <scope>NUCLEOTIDE SEQUENCE [LARGE SCALE GENOMIC DNA]</scope>
    <source>
        <strain evidence="10 11">DSM 45516</strain>
    </source>
</reference>
<proteinExistence type="predicted"/>
<evidence type="ECO:0000313" key="11">
    <source>
        <dbReference type="Proteomes" id="UP001519325"/>
    </source>
</evidence>
<comment type="cofactor">
    <cofactor evidence="2">
        <name>Mg(2+)</name>
        <dbReference type="ChEBI" id="CHEBI:18420"/>
    </cofactor>
</comment>
<evidence type="ECO:0000256" key="1">
    <source>
        <dbReference type="ARBA" id="ARBA00001936"/>
    </source>
</evidence>
<dbReference type="Proteomes" id="UP001519325">
    <property type="component" value="Unassembled WGS sequence"/>
</dbReference>
<accession>A0ABS4QJK3</accession>
<feature type="domain" description="Endonuclease/exonuclease/phosphatase" evidence="9">
    <location>
        <begin position="7"/>
        <end position="261"/>
    </location>
</feature>
<keyword evidence="7" id="KW-0460">Magnesium</keyword>
<evidence type="ECO:0000256" key="6">
    <source>
        <dbReference type="ARBA" id="ARBA00022801"/>
    </source>
</evidence>
<dbReference type="InterPro" id="IPR005135">
    <property type="entry name" value="Endo/exonuclease/phosphatase"/>
</dbReference>
<keyword evidence="8" id="KW-0234">DNA repair</keyword>
<comment type="cofactor">
    <cofactor evidence="1">
        <name>Mn(2+)</name>
        <dbReference type="ChEBI" id="CHEBI:29035"/>
    </cofactor>
</comment>
<dbReference type="GO" id="GO:0004519">
    <property type="term" value="F:endonuclease activity"/>
    <property type="evidence" value="ECO:0007669"/>
    <property type="project" value="UniProtKB-KW"/>
</dbReference>
<name>A0ABS4QJK3_9NOCA</name>
<dbReference type="InterPro" id="IPR051547">
    <property type="entry name" value="TDP2-like"/>
</dbReference>
<comment type="caution">
    <text evidence="10">The sequence shown here is derived from an EMBL/GenBank/DDBJ whole genome shotgun (WGS) entry which is preliminary data.</text>
</comment>
<organism evidence="10 11">
    <name type="scientific">Nocardia goodfellowii</name>
    <dbReference type="NCBI Taxonomy" id="882446"/>
    <lineage>
        <taxon>Bacteria</taxon>
        <taxon>Bacillati</taxon>
        <taxon>Actinomycetota</taxon>
        <taxon>Actinomycetes</taxon>
        <taxon>Mycobacteriales</taxon>
        <taxon>Nocardiaceae</taxon>
        <taxon>Nocardia</taxon>
    </lineage>
</organism>
<evidence type="ECO:0000256" key="7">
    <source>
        <dbReference type="ARBA" id="ARBA00022842"/>
    </source>
</evidence>
<gene>
    <name evidence="10" type="ORF">BJ987_004761</name>
</gene>
<evidence type="ECO:0000256" key="5">
    <source>
        <dbReference type="ARBA" id="ARBA00022763"/>
    </source>
</evidence>
<evidence type="ECO:0000256" key="4">
    <source>
        <dbReference type="ARBA" id="ARBA00022723"/>
    </source>
</evidence>
<protein>
    <submittedName>
        <fullName evidence="10">Endonuclease/exonuclease/phosphatase family metal-dependent hydrolase</fullName>
    </submittedName>
</protein>
<sequence length="290" mass="31937">MQTLKVVTFNVLASAYADWQARRRVIAAEFARLRPDIVALQEVRTVPDAAEVSELLGPGWHIAPHIRTGPDGVGAILASRRPFGQVRHADLEFNERAARFPWSGTLAAEISLPPPFGPALLVHHKPVFHCGFEYERERQAVLAARLVEDLVAERGHHVIVLGDFDAAPDTASMRFWTGRQSLDRTSVSYYDAWESAHPGEPGHTFTPENPLVRAGDMPLIPGRRIDYVLIRGTHYGPTLRVEACDRVFRTPDEHGVQASDHYGVLAELSVPSRPPGAMAPEMAAVTRAGV</sequence>
<keyword evidence="11" id="KW-1185">Reference proteome</keyword>
<evidence type="ECO:0000256" key="8">
    <source>
        <dbReference type="ARBA" id="ARBA00023204"/>
    </source>
</evidence>
<dbReference type="Gene3D" id="3.60.10.10">
    <property type="entry name" value="Endonuclease/exonuclease/phosphatase"/>
    <property type="match status" value="1"/>
</dbReference>
<dbReference type="PANTHER" id="PTHR15822">
    <property type="entry name" value="TRAF AND TNF RECEPTOR-ASSOCIATED PROTEIN"/>
    <property type="match status" value="1"/>
</dbReference>
<dbReference type="SUPFAM" id="SSF56219">
    <property type="entry name" value="DNase I-like"/>
    <property type="match status" value="1"/>
</dbReference>